<dbReference type="GO" id="GO:0005615">
    <property type="term" value="C:extracellular space"/>
    <property type="evidence" value="ECO:0007669"/>
    <property type="project" value="TreeGrafter"/>
</dbReference>
<evidence type="ECO:0000256" key="16">
    <source>
        <dbReference type="PROSITE-ProRule" id="PRU01379"/>
    </source>
</evidence>
<evidence type="ECO:0000256" key="14">
    <source>
        <dbReference type="ARBA" id="ARBA00026187"/>
    </source>
</evidence>
<evidence type="ECO:0000256" key="4">
    <source>
        <dbReference type="ARBA" id="ARBA00022525"/>
    </source>
</evidence>
<comment type="caution">
    <text evidence="20">The sequence shown here is derived from an EMBL/GenBank/DDBJ whole genome shotgun (WGS) entry which is preliminary data.</text>
</comment>
<keyword evidence="11" id="KW-0482">Metalloprotease</keyword>
<feature type="compositionally biased region" description="Basic residues" evidence="17">
    <location>
        <begin position="284"/>
        <end position="296"/>
    </location>
</feature>
<dbReference type="STRING" id="2282107.A0A286UEZ8"/>
<dbReference type="GO" id="GO:0004181">
    <property type="term" value="F:metallocarboxypeptidase activity"/>
    <property type="evidence" value="ECO:0007669"/>
    <property type="project" value="InterPro"/>
</dbReference>
<gene>
    <name evidence="20" type="ORF">PNOK_0657500</name>
</gene>
<evidence type="ECO:0000256" key="5">
    <source>
        <dbReference type="ARBA" id="ARBA00022645"/>
    </source>
</evidence>
<dbReference type="PROSITE" id="PS52035">
    <property type="entry name" value="PEPTIDASE_M14"/>
    <property type="match status" value="1"/>
</dbReference>
<dbReference type="EMBL" id="NBII01000006">
    <property type="protein sequence ID" value="PAV18089.1"/>
    <property type="molecule type" value="Genomic_DNA"/>
</dbReference>
<evidence type="ECO:0000256" key="18">
    <source>
        <dbReference type="SAM" id="SignalP"/>
    </source>
</evidence>
<dbReference type="FunFam" id="3.40.630.10:FF:000084">
    <property type="entry name" value="Carboxypeptidase B2"/>
    <property type="match status" value="1"/>
</dbReference>
<evidence type="ECO:0000256" key="7">
    <source>
        <dbReference type="ARBA" id="ARBA00022723"/>
    </source>
</evidence>
<comment type="function">
    <text evidence="13">Inactive carboxypeptidase that may play a role in cell wall organization and biogenesis.</text>
</comment>
<evidence type="ECO:0000256" key="13">
    <source>
        <dbReference type="ARBA" id="ARBA00025210"/>
    </source>
</evidence>
<sequence>MYTKVATKTVLACLFLLLWFSSSYTVLAKHVQYTSDEQAVFADLENLNYEVPDFESGQSLTNKRLGVIHPIPPNRGTGNDSWDLSYFENTTFHNDYHPLYEVDEFLEHIAALFPERVTLFELGHSAEGREMYAVRISSNADAVVRGGERRTGFVISGAQHAREWISTSSALYLIHLLASVPSSSTSILGGLLEQFDFHIIPVPNPDGYVYTWENDRLWYKTRMPLGPGESCQGLDMNRNWGFHWSPSEYPELTLNGEISHNSPELEDLLLLSTIQPDDFTILKKKKKKSKNGKKPKVPAPKPADPCSHWYPGHRPFEAPEVNNIANYIQQTPGLNAFLDLRSYGQMLSYPYSYSCDFISPDAEDQFEAALGMAHSITKKHGSVYTVGSLCSMLYPAPGNIVDWMYGTAGIKFSYAIHLRDLGTYGYALPPEEIIPVGKETASMVEYLAEFMLR</sequence>
<feature type="signal peptide" evidence="18">
    <location>
        <begin position="1"/>
        <end position="28"/>
    </location>
</feature>
<keyword evidence="5" id="KW-0121">Carboxypeptidase</keyword>
<evidence type="ECO:0000259" key="19">
    <source>
        <dbReference type="PROSITE" id="PS52035"/>
    </source>
</evidence>
<evidence type="ECO:0000256" key="17">
    <source>
        <dbReference type="SAM" id="MobiDB-lite"/>
    </source>
</evidence>
<keyword evidence="9" id="KW-0378">Hydrolase</keyword>
<dbReference type="GO" id="GO:0006508">
    <property type="term" value="P:proteolysis"/>
    <property type="evidence" value="ECO:0007669"/>
    <property type="project" value="UniProtKB-KW"/>
</dbReference>
<keyword evidence="10" id="KW-0862">Zinc</keyword>
<evidence type="ECO:0000256" key="9">
    <source>
        <dbReference type="ARBA" id="ARBA00022801"/>
    </source>
</evidence>
<comment type="subcellular location">
    <subcellularLocation>
        <location evidence="2">Secreted</location>
    </subcellularLocation>
</comment>
<dbReference type="Pfam" id="PF00246">
    <property type="entry name" value="Peptidase_M14"/>
    <property type="match status" value="2"/>
</dbReference>
<protein>
    <recommendedName>
        <fullName evidence="14">Inactive metallocarboxypeptidase ECM14</fullName>
    </recommendedName>
    <alternativeName>
        <fullName evidence="15">Inactive metallocarboxypeptidase ecm14</fullName>
    </alternativeName>
</protein>
<dbReference type="SUPFAM" id="SSF53187">
    <property type="entry name" value="Zn-dependent exopeptidases"/>
    <property type="match status" value="1"/>
</dbReference>
<keyword evidence="8 18" id="KW-0732">Signal</keyword>
<evidence type="ECO:0000256" key="10">
    <source>
        <dbReference type="ARBA" id="ARBA00022833"/>
    </source>
</evidence>
<reference evidence="20 21" key="1">
    <citation type="journal article" date="2017" name="Mol. Ecol.">
        <title>Comparative and population genomic landscape of Phellinus noxius: A hypervariable fungus causing root rot in trees.</title>
        <authorList>
            <person name="Chung C.L."/>
            <person name="Lee T.J."/>
            <person name="Akiba M."/>
            <person name="Lee H.H."/>
            <person name="Kuo T.H."/>
            <person name="Liu D."/>
            <person name="Ke H.M."/>
            <person name="Yokoi T."/>
            <person name="Roa M.B."/>
            <person name="Lu M.J."/>
            <person name="Chang Y.Y."/>
            <person name="Ann P.J."/>
            <person name="Tsai J.N."/>
            <person name="Chen C.Y."/>
            <person name="Tzean S.S."/>
            <person name="Ota Y."/>
            <person name="Hattori T."/>
            <person name="Sahashi N."/>
            <person name="Liou R.F."/>
            <person name="Kikuchi T."/>
            <person name="Tsai I.J."/>
        </authorList>
    </citation>
    <scope>NUCLEOTIDE SEQUENCE [LARGE SCALE GENOMIC DNA]</scope>
    <source>
        <strain evidence="20 21">FFPRI411160</strain>
    </source>
</reference>
<dbReference type="InterPro" id="IPR000834">
    <property type="entry name" value="Peptidase_M14"/>
</dbReference>
<dbReference type="SMART" id="SM00631">
    <property type="entry name" value="Zn_pept"/>
    <property type="match status" value="1"/>
</dbReference>
<evidence type="ECO:0000256" key="6">
    <source>
        <dbReference type="ARBA" id="ARBA00022670"/>
    </source>
</evidence>
<name>A0A286UEZ8_9AGAM</name>
<evidence type="ECO:0000313" key="20">
    <source>
        <dbReference type="EMBL" id="PAV18089.1"/>
    </source>
</evidence>
<organism evidence="20 21">
    <name type="scientific">Pyrrhoderma noxium</name>
    <dbReference type="NCBI Taxonomy" id="2282107"/>
    <lineage>
        <taxon>Eukaryota</taxon>
        <taxon>Fungi</taxon>
        <taxon>Dikarya</taxon>
        <taxon>Basidiomycota</taxon>
        <taxon>Agaricomycotina</taxon>
        <taxon>Agaricomycetes</taxon>
        <taxon>Hymenochaetales</taxon>
        <taxon>Hymenochaetaceae</taxon>
        <taxon>Pyrrhoderma</taxon>
    </lineage>
</organism>
<keyword evidence="6" id="KW-0645">Protease</keyword>
<evidence type="ECO:0000256" key="11">
    <source>
        <dbReference type="ARBA" id="ARBA00023049"/>
    </source>
</evidence>
<accession>A0A286UEZ8</accession>
<dbReference type="PRINTS" id="PR00765">
    <property type="entry name" value="CRBOXYPTASEA"/>
</dbReference>
<feature type="chain" id="PRO_5013594965" description="Inactive metallocarboxypeptidase ECM14" evidence="18">
    <location>
        <begin position="29"/>
        <end position="453"/>
    </location>
</feature>
<dbReference type="GO" id="GO:0008270">
    <property type="term" value="F:zinc ion binding"/>
    <property type="evidence" value="ECO:0007669"/>
    <property type="project" value="InterPro"/>
</dbReference>
<dbReference type="CDD" id="cd03860">
    <property type="entry name" value="M14_CP_A-B_like"/>
    <property type="match status" value="1"/>
</dbReference>
<comment type="caution">
    <text evidence="16">Lacks conserved residue(s) required for the propagation of feature annotation.</text>
</comment>
<evidence type="ECO:0000256" key="8">
    <source>
        <dbReference type="ARBA" id="ARBA00022729"/>
    </source>
</evidence>
<feature type="region of interest" description="Disordered" evidence="17">
    <location>
        <begin position="284"/>
        <end position="307"/>
    </location>
</feature>
<keyword evidence="12" id="KW-1015">Disulfide bond</keyword>
<dbReference type="InParanoid" id="A0A286UEZ8"/>
<comment type="cofactor">
    <cofactor evidence="1">
        <name>Zn(2+)</name>
        <dbReference type="ChEBI" id="CHEBI:29105"/>
    </cofactor>
</comment>
<evidence type="ECO:0000256" key="1">
    <source>
        <dbReference type="ARBA" id="ARBA00001947"/>
    </source>
</evidence>
<comment type="similarity">
    <text evidence="3 16">Belongs to the peptidase M14 family.</text>
</comment>
<keyword evidence="21" id="KW-1185">Reference proteome</keyword>
<dbReference type="AlphaFoldDB" id="A0A286UEZ8"/>
<evidence type="ECO:0000313" key="21">
    <source>
        <dbReference type="Proteomes" id="UP000217199"/>
    </source>
</evidence>
<evidence type="ECO:0000256" key="3">
    <source>
        <dbReference type="ARBA" id="ARBA00005988"/>
    </source>
</evidence>
<evidence type="ECO:0000256" key="12">
    <source>
        <dbReference type="ARBA" id="ARBA00023157"/>
    </source>
</evidence>
<dbReference type="OrthoDB" id="3626597at2759"/>
<keyword evidence="7" id="KW-0479">Metal-binding</keyword>
<dbReference type="FunCoup" id="A0A286UEZ8">
    <property type="interactions" value="4"/>
</dbReference>
<evidence type="ECO:0000256" key="2">
    <source>
        <dbReference type="ARBA" id="ARBA00004613"/>
    </source>
</evidence>
<evidence type="ECO:0000256" key="15">
    <source>
        <dbReference type="ARBA" id="ARBA00026213"/>
    </source>
</evidence>
<dbReference type="PANTHER" id="PTHR11705">
    <property type="entry name" value="PROTEASE FAMILY M14 CARBOXYPEPTIDASE A,B"/>
    <property type="match status" value="1"/>
</dbReference>
<dbReference type="Proteomes" id="UP000217199">
    <property type="component" value="Unassembled WGS sequence"/>
</dbReference>
<dbReference type="Gene3D" id="3.40.630.10">
    <property type="entry name" value="Zn peptidases"/>
    <property type="match status" value="1"/>
</dbReference>
<proteinExistence type="inferred from homology"/>
<keyword evidence="4" id="KW-0964">Secreted</keyword>
<feature type="domain" description="Peptidase M14" evidence="19">
    <location>
        <begin position="95"/>
        <end position="451"/>
    </location>
</feature>
<dbReference type="PANTHER" id="PTHR11705:SF147">
    <property type="entry name" value="INACTIVE METALLOCARBOXYPEPTIDASE ECM14"/>
    <property type="match status" value="1"/>
</dbReference>